<dbReference type="WBParaSite" id="TMUE_2000010115.1">
    <property type="protein sequence ID" value="TMUE_2000010115.1"/>
    <property type="gene ID" value="WBGene00287447"/>
</dbReference>
<evidence type="ECO:0000313" key="2">
    <source>
        <dbReference type="WBParaSite" id="TMUE_2000010115.1"/>
    </source>
</evidence>
<protein>
    <submittedName>
        <fullName evidence="2">Uncharacterized protein</fullName>
    </submittedName>
</protein>
<dbReference type="Proteomes" id="UP000046395">
    <property type="component" value="Unassembled WGS sequence"/>
</dbReference>
<name>A0A5S6QSB4_TRIMR</name>
<evidence type="ECO:0000313" key="1">
    <source>
        <dbReference type="Proteomes" id="UP000046395"/>
    </source>
</evidence>
<proteinExistence type="predicted"/>
<organism evidence="1 2">
    <name type="scientific">Trichuris muris</name>
    <name type="common">Mouse whipworm</name>
    <dbReference type="NCBI Taxonomy" id="70415"/>
    <lineage>
        <taxon>Eukaryota</taxon>
        <taxon>Metazoa</taxon>
        <taxon>Ecdysozoa</taxon>
        <taxon>Nematoda</taxon>
        <taxon>Enoplea</taxon>
        <taxon>Dorylaimia</taxon>
        <taxon>Trichinellida</taxon>
        <taxon>Trichuridae</taxon>
        <taxon>Trichuris</taxon>
    </lineage>
</organism>
<accession>A0A5S6QSB4</accession>
<sequence>MAWKGILTSTSPVEQAALREPRVSTSLAVPQFMPNDPELCFTRLALFFRHRGISDETTMFQLATGADVRPTMQLGRGLQPEPNTHHGRICFDTRAAVSLLPAQQTSGQLDKGAERAVMTLQAISGSPVKLYGRRNHDD</sequence>
<keyword evidence="1" id="KW-1185">Reference proteome</keyword>
<reference evidence="2" key="1">
    <citation type="submission" date="2019-12" db="UniProtKB">
        <authorList>
            <consortium name="WormBaseParasite"/>
        </authorList>
    </citation>
    <scope>IDENTIFICATION</scope>
</reference>
<dbReference type="AlphaFoldDB" id="A0A5S6QSB4"/>